<sequence length="151" mass="17282">MDFSQFGKKYGANSAALERMTTSQKLECLNLSNDIDKIKGYHFETVWLEEEFSEVEAKINLSELAGINKGDNYDTWLDSLETLKKQDHFTGFTSIQDFENILVNPNDIDELPRVILSNGKYYIDGNGRHRLTIAKCLGLDTKDVKVKLRKL</sequence>
<dbReference type="Proteomes" id="UP000001730">
    <property type="component" value="Chromosome 1"/>
</dbReference>
<reference evidence="1 2" key="1">
    <citation type="journal article" date="2008" name="BMC Genomics">
        <title>The genome sequence of the fish pathogen Aliivibrio salmonicida strain LFI1238 shows extensive evidence of gene decay.</title>
        <authorList>
            <person name="Hjerde E."/>
            <person name="Lorentzen M.S."/>
            <person name="Holden M.T."/>
            <person name="Seeger K."/>
            <person name="Paulsen S."/>
            <person name="Bason N."/>
            <person name="Churcher C."/>
            <person name="Harris D."/>
            <person name="Norbertczak H."/>
            <person name="Quail M.A."/>
            <person name="Sanders S."/>
            <person name="Thurston S."/>
            <person name="Parkhill J."/>
            <person name="Willassen N.P."/>
            <person name="Thomson N.R."/>
        </authorList>
    </citation>
    <scope>NUCLEOTIDE SEQUENCE [LARGE SCALE GENOMIC DNA]</scope>
    <source>
        <strain evidence="1 2">LFI1238</strain>
    </source>
</reference>
<dbReference type="RefSeq" id="WP_012550282.1">
    <property type="nucleotide sequence ID" value="NC_011312.1"/>
</dbReference>
<dbReference type="AlphaFoldDB" id="B6EME9"/>
<accession>B6EME9</accession>
<dbReference type="EMBL" id="FM178379">
    <property type="protein sequence ID" value="CAQ79333.1"/>
    <property type="molecule type" value="Genomic_DNA"/>
</dbReference>
<dbReference type="KEGG" id="vsa:VSAL_I1648"/>
<keyword evidence="2" id="KW-1185">Reference proteome</keyword>
<evidence type="ECO:0008006" key="3">
    <source>
        <dbReference type="Google" id="ProtNLM"/>
    </source>
</evidence>
<organism evidence="1 2">
    <name type="scientific">Aliivibrio salmonicida (strain LFI1238)</name>
    <name type="common">Vibrio salmonicida (strain LFI1238)</name>
    <dbReference type="NCBI Taxonomy" id="316275"/>
    <lineage>
        <taxon>Bacteria</taxon>
        <taxon>Pseudomonadati</taxon>
        <taxon>Pseudomonadota</taxon>
        <taxon>Gammaproteobacteria</taxon>
        <taxon>Vibrionales</taxon>
        <taxon>Vibrionaceae</taxon>
        <taxon>Aliivibrio</taxon>
    </lineage>
</organism>
<evidence type="ECO:0000313" key="1">
    <source>
        <dbReference type="EMBL" id="CAQ79333.1"/>
    </source>
</evidence>
<dbReference type="HOGENOM" id="CLU_1727510_0_0_6"/>
<name>B6EME9_ALISL</name>
<evidence type="ECO:0000313" key="2">
    <source>
        <dbReference type="Proteomes" id="UP000001730"/>
    </source>
</evidence>
<gene>
    <name evidence="1" type="ordered locus">VSAL_I1648</name>
</gene>
<protein>
    <recommendedName>
        <fullName evidence="3">ParB/Sulfiredoxin domain-containing protein</fullName>
    </recommendedName>
</protein>
<proteinExistence type="predicted"/>